<feature type="transmembrane region" description="Helical" evidence="2">
    <location>
        <begin position="95"/>
        <end position="116"/>
    </location>
</feature>
<accession>A0A423W3T1</accession>
<dbReference type="AlphaFoldDB" id="A0A423W3T1"/>
<feature type="transmembrane region" description="Helical" evidence="2">
    <location>
        <begin position="137"/>
        <end position="158"/>
    </location>
</feature>
<evidence type="ECO:0000313" key="3">
    <source>
        <dbReference type="EMBL" id="ROV97988.1"/>
    </source>
</evidence>
<protein>
    <recommendedName>
        <fullName evidence="5">MARVEL domain-containing protein</fullName>
    </recommendedName>
</protein>
<feature type="compositionally biased region" description="Basic and acidic residues" evidence="1">
    <location>
        <begin position="1"/>
        <end position="10"/>
    </location>
</feature>
<feature type="transmembrane region" description="Helical" evidence="2">
    <location>
        <begin position="70"/>
        <end position="89"/>
    </location>
</feature>
<keyword evidence="2" id="KW-1133">Transmembrane helix</keyword>
<dbReference type="STRING" id="356882.A0A423W3T1"/>
<sequence>MPCMRPHDDQASSSQAAPTAQQTLPEKPAAARFSTPAHAPYQLSQQQFQPLELPKVEPYKPSKPFAVAKLVLGGFNVVFAIIALGLSLGLVSSSYAFDAFIIVIIIAATAVISILWQGAEFITIAARKTRRPIHPGAHVGVHLVLWVLCIIVVPTLSLELVYTMDDYSIEGDCADYSSSYAYEYCSYYTFPSQATASKYFQLMEAVTAFSVLMLISHFTLFVMACVETDRRRKYGRKTKVVYLVANPGGPVDGRMYYAPVPGPHQQHQQQQGSVAAAAAAPGAENGADAGSYGYYAPTVPAPVQNTATAV</sequence>
<comment type="caution">
    <text evidence="3">The sequence shown here is derived from an EMBL/GenBank/DDBJ whole genome shotgun (WGS) entry which is preliminary data.</text>
</comment>
<feature type="compositionally biased region" description="Low complexity" evidence="1">
    <location>
        <begin position="263"/>
        <end position="278"/>
    </location>
</feature>
<feature type="region of interest" description="Disordered" evidence="1">
    <location>
        <begin position="259"/>
        <end position="278"/>
    </location>
</feature>
<feature type="region of interest" description="Disordered" evidence="1">
    <location>
        <begin position="1"/>
        <end position="29"/>
    </location>
</feature>
<feature type="transmembrane region" description="Helical" evidence="2">
    <location>
        <begin position="205"/>
        <end position="226"/>
    </location>
</feature>
<dbReference type="OrthoDB" id="5279542at2759"/>
<reference evidence="3 4" key="1">
    <citation type="submission" date="2015-09" db="EMBL/GenBank/DDBJ databases">
        <title>Host preference determinants of Valsa canker pathogens revealed by comparative genomics.</title>
        <authorList>
            <person name="Yin Z."/>
            <person name="Huang L."/>
        </authorList>
    </citation>
    <scope>NUCLEOTIDE SEQUENCE [LARGE SCALE GENOMIC DNA]</scope>
    <source>
        <strain evidence="3 4">03-1</strain>
    </source>
</reference>
<evidence type="ECO:0000313" key="4">
    <source>
        <dbReference type="Proteomes" id="UP000283895"/>
    </source>
</evidence>
<dbReference type="EMBL" id="LKEA01000027">
    <property type="protein sequence ID" value="ROV97988.1"/>
    <property type="molecule type" value="Genomic_DNA"/>
</dbReference>
<keyword evidence="2" id="KW-0812">Transmembrane</keyword>
<feature type="compositionally biased region" description="Low complexity" evidence="1">
    <location>
        <begin position="11"/>
        <end position="23"/>
    </location>
</feature>
<gene>
    <name evidence="3" type="ORF">VMCG_07045</name>
</gene>
<keyword evidence="4" id="KW-1185">Reference proteome</keyword>
<keyword evidence="2" id="KW-0472">Membrane</keyword>
<evidence type="ECO:0008006" key="5">
    <source>
        <dbReference type="Google" id="ProtNLM"/>
    </source>
</evidence>
<proteinExistence type="predicted"/>
<evidence type="ECO:0000256" key="2">
    <source>
        <dbReference type="SAM" id="Phobius"/>
    </source>
</evidence>
<name>A0A423W3T1_9PEZI</name>
<dbReference type="Proteomes" id="UP000283895">
    <property type="component" value="Unassembled WGS sequence"/>
</dbReference>
<evidence type="ECO:0000256" key="1">
    <source>
        <dbReference type="SAM" id="MobiDB-lite"/>
    </source>
</evidence>
<organism evidence="3 4">
    <name type="scientific">Cytospora schulzeri</name>
    <dbReference type="NCBI Taxonomy" id="448051"/>
    <lineage>
        <taxon>Eukaryota</taxon>
        <taxon>Fungi</taxon>
        <taxon>Dikarya</taxon>
        <taxon>Ascomycota</taxon>
        <taxon>Pezizomycotina</taxon>
        <taxon>Sordariomycetes</taxon>
        <taxon>Sordariomycetidae</taxon>
        <taxon>Diaporthales</taxon>
        <taxon>Cytosporaceae</taxon>
        <taxon>Cytospora</taxon>
    </lineage>
</organism>